<reference evidence="5 6" key="1">
    <citation type="submission" date="2024-09" db="EMBL/GenBank/DDBJ databases">
        <title>A chromosome-level genome assembly of Gray's grenadier anchovy, Coilia grayii.</title>
        <authorList>
            <person name="Fu Z."/>
        </authorList>
    </citation>
    <scope>NUCLEOTIDE SEQUENCE [LARGE SCALE GENOMIC DNA]</scope>
    <source>
        <strain evidence="5">G4</strain>
        <tissue evidence="5">Muscle</tissue>
    </source>
</reference>
<evidence type="ECO:0000256" key="1">
    <source>
        <dbReference type="ARBA" id="ARBA00022614"/>
    </source>
</evidence>
<feature type="region of interest" description="Disordered" evidence="4">
    <location>
        <begin position="1"/>
        <end position="30"/>
    </location>
</feature>
<keyword evidence="3" id="KW-0175">Coiled coil</keyword>
<gene>
    <name evidence="5" type="ORF">ACEWY4_015311</name>
</gene>
<name>A0ABD1JMQ5_9TELE</name>
<sequence length="459" mass="51194">MAEGKFKPALLTGNRIASPSQKCSHDSSNALTGESFKEATLSSCLHTTLSPNRSKVKRRVTFLEDYADGPTSSNDLSTENASHVAEDKPTVKDTVLTRASSGRPDVFPQSPDLSRQTWPTRQSPSTRPSAPEPVPCRLTDLAHFQTEMEASIDRLLQLTTDLEIATVVPAQCAADYRDCGVPQLWTAFQPNLSEDRPLQVDGYDCKQKPKQHADGDKAVKLLAPPAFVSPQSMMNTPQPIPTLDNHGQTCAPPQMTHDRQKPTEITKVSGWSEGPSGSLCGSRPLPPSTSELLAVLRGLLDLIDQHWNGNFSLHLNPSFLEQAYNILTNLKSTSHNEIVEKRGTNNSATTMAEESKEDNSNCTEIAHLRRQLAQEKEKMTCVQKKLVTALMDNIKLKNQMKDLRKDNSSWHNMHRQWCSCLELQEKVLEEEEKHFKGLKDSLEILQSTHRSLQRLSNRN</sequence>
<evidence type="ECO:0000313" key="6">
    <source>
        <dbReference type="Proteomes" id="UP001591681"/>
    </source>
</evidence>
<dbReference type="EMBL" id="JBHFQA010000013">
    <property type="protein sequence ID" value="KAL2088412.1"/>
    <property type="molecule type" value="Genomic_DNA"/>
</dbReference>
<proteinExistence type="predicted"/>
<feature type="compositionally biased region" description="Polar residues" evidence="4">
    <location>
        <begin position="70"/>
        <end position="81"/>
    </location>
</feature>
<accession>A0ABD1JMQ5</accession>
<keyword evidence="1" id="KW-0433">Leucine-rich repeat</keyword>
<organism evidence="5 6">
    <name type="scientific">Coilia grayii</name>
    <name type="common">Gray's grenadier anchovy</name>
    <dbReference type="NCBI Taxonomy" id="363190"/>
    <lineage>
        <taxon>Eukaryota</taxon>
        <taxon>Metazoa</taxon>
        <taxon>Chordata</taxon>
        <taxon>Craniata</taxon>
        <taxon>Vertebrata</taxon>
        <taxon>Euteleostomi</taxon>
        <taxon>Actinopterygii</taxon>
        <taxon>Neopterygii</taxon>
        <taxon>Teleostei</taxon>
        <taxon>Clupei</taxon>
        <taxon>Clupeiformes</taxon>
        <taxon>Clupeoidei</taxon>
        <taxon>Engraulidae</taxon>
        <taxon>Coilinae</taxon>
        <taxon>Coilia</taxon>
    </lineage>
</organism>
<evidence type="ECO:0000313" key="5">
    <source>
        <dbReference type="EMBL" id="KAL2088412.1"/>
    </source>
</evidence>
<evidence type="ECO:0000256" key="3">
    <source>
        <dbReference type="ARBA" id="ARBA00023054"/>
    </source>
</evidence>
<comment type="caution">
    <text evidence="5">The sequence shown here is derived from an EMBL/GenBank/DDBJ whole genome shotgun (WGS) entry which is preliminary data.</text>
</comment>
<dbReference type="Proteomes" id="UP001591681">
    <property type="component" value="Unassembled WGS sequence"/>
</dbReference>
<keyword evidence="2" id="KW-0677">Repeat</keyword>
<evidence type="ECO:0000256" key="2">
    <source>
        <dbReference type="ARBA" id="ARBA00022737"/>
    </source>
</evidence>
<protein>
    <submittedName>
        <fullName evidence="5">Uncharacterized protein</fullName>
    </submittedName>
</protein>
<dbReference type="PANTHER" id="PTHR23311:SF5">
    <property type="entry name" value="CENTROSOMAL PROTEIN OF 72 KDA"/>
    <property type="match status" value="1"/>
</dbReference>
<feature type="compositionally biased region" description="Polar residues" evidence="4">
    <location>
        <begin position="15"/>
        <end position="30"/>
    </location>
</feature>
<feature type="region of interest" description="Disordered" evidence="4">
    <location>
        <begin position="64"/>
        <end position="135"/>
    </location>
</feature>
<dbReference type="PANTHER" id="PTHR23311">
    <property type="entry name" value="HEAT SHOCK REGULATED 2"/>
    <property type="match status" value="1"/>
</dbReference>
<dbReference type="InterPro" id="IPR055320">
    <property type="entry name" value="CEP72-like"/>
</dbReference>
<feature type="compositionally biased region" description="Polar residues" evidence="4">
    <location>
        <begin position="111"/>
        <end position="128"/>
    </location>
</feature>
<keyword evidence="6" id="KW-1185">Reference proteome</keyword>
<dbReference type="AlphaFoldDB" id="A0ABD1JMQ5"/>
<evidence type="ECO:0000256" key="4">
    <source>
        <dbReference type="SAM" id="MobiDB-lite"/>
    </source>
</evidence>